<gene>
    <name evidence="1" type="ORF">SAMN05192554_10223</name>
</gene>
<organism evidence="1 2">
    <name type="scientific">Haloarchaeobius iranensis</name>
    <dbReference type="NCBI Taxonomy" id="996166"/>
    <lineage>
        <taxon>Archaea</taxon>
        <taxon>Methanobacteriati</taxon>
        <taxon>Methanobacteriota</taxon>
        <taxon>Stenosarchaea group</taxon>
        <taxon>Halobacteria</taxon>
        <taxon>Halobacteriales</taxon>
        <taxon>Halorubellaceae</taxon>
        <taxon>Haloarchaeobius</taxon>
    </lineage>
</organism>
<evidence type="ECO:0000313" key="2">
    <source>
        <dbReference type="Proteomes" id="UP000199370"/>
    </source>
</evidence>
<keyword evidence="2" id="KW-1185">Reference proteome</keyword>
<dbReference type="STRING" id="996166.SAMN05192554_10223"/>
<dbReference type="AlphaFoldDB" id="A0A1G9SXU5"/>
<name>A0A1G9SXU5_9EURY</name>
<evidence type="ECO:0000313" key="1">
    <source>
        <dbReference type="EMBL" id="SDM40250.1"/>
    </source>
</evidence>
<dbReference type="RefSeq" id="WP_089731270.1">
    <property type="nucleotide sequence ID" value="NZ_FNIA01000002.1"/>
</dbReference>
<dbReference type="EMBL" id="FNIA01000002">
    <property type="protein sequence ID" value="SDM40250.1"/>
    <property type="molecule type" value="Genomic_DNA"/>
</dbReference>
<proteinExistence type="predicted"/>
<reference evidence="1 2" key="1">
    <citation type="submission" date="2016-10" db="EMBL/GenBank/DDBJ databases">
        <authorList>
            <person name="de Groot N.N."/>
        </authorList>
    </citation>
    <scope>NUCLEOTIDE SEQUENCE [LARGE SCALE GENOMIC DNA]</scope>
    <source>
        <strain evidence="2">EB21,IBRC-M 10013,KCTC 4048</strain>
    </source>
</reference>
<dbReference type="OrthoDB" id="340836at2157"/>
<protein>
    <submittedName>
        <fullName evidence="1">Uncharacterized protein</fullName>
    </submittedName>
</protein>
<dbReference type="Proteomes" id="UP000199370">
    <property type="component" value="Unassembled WGS sequence"/>
</dbReference>
<sequence>MEPTEHDHGEAVLERAGYELRTASHAVVGDPRGGTRRLTGTDRPLAVVALDDPQVEPAALVPEFASVLAHGHDALFVVPDVDALAAVVEVLDRPYCVAAEDEDRCRTFYDGPDRVPLANGHYALAPAGDLVWRERDPPEADDGDRTGSDRKQVVLEDGDEILARFDDVDALACPSADAFPLSYKRGGDKTFHVYDRWGSELGRFGTIKAMRQHDFEPVAMPLVPEHSFDDGSLVTSWAVVVEGASTVHTADGTTQLPEA</sequence>
<accession>A0A1G9SXU5</accession>